<gene>
    <name evidence="2" type="ORF">HMPREF3195_01230</name>
</gene>
<dbReference type="AlphaFoldDB" id="A0A135YQR8"/>
<dbReference type="STRING" id="1261.HMPREF3195_01230"/>
<reference evidence="2 3" key="1">
    <citation type="submission" date="2016-02" db="EMBL/GenBank/DDBJ databases">
        <authorList>
            <person name="Wen L."/>
            <person name="He K."/>
            <person name="Yang H."/>
        </authorList>
    </citation>
    <scope>NUCLEOTIDE SEQUENCE [LARGE SCALE GENOMIC DNA]</scope>
    <source>
        <strain evidence="2 3">MJR8628A</strain>
    </source>
</reference>
<evidence type="ECO:0008006" key="4">
    <source>
        <dbReference type="Google" id="ProtNLM"/>
    </source>
</evidence>
<dbReference type="PATRIC" id="fig|1261.5.peg.1233"/>
<name>A0A135YQR8_9FIRM</name>
<feature type="transmembrane region" description="Helical" evidence="1">
    <location>
        <begin position="246"/>
        <end position="263"/>
    </location>
</feature>
<evidence type="ECO:0000313" key="3">
    <source>
        <dbReference type="Proteomes" id="UP000070326"/>
    </source>
</evidence>
<dbReference type="RefSeq" id="WP_061101854.1">
    <property type="nucleotide sequence ID" value="NZ_KQ961828.1"/>
</dbReference>
<protein>
    <recommendedName>
        <fullName evidence="4">Beta-carotene 15,15'-monooxygenase</fullName>
    </recommendedName>
</protein>
<evidence type="ECO:0000313" key="2">
    <source>
        <dbReference type="EMBL" id="KXI11737.1"/>
    </source>
</evidence>
<sequence>MILDYIRLRIIRIANNEKERDVLSLLYITWLIIMGVFVIKVAVFDTLSVLMVPIFKSMVTIWKSTLMGGGQVNSESIELLSDINFIFSYLELLIPVAISLIYIKYFEKLTFKTEAIYIVLNIVLLMLLFSSIRMNIFLTLVLLLFVLIFPLGKGKYSSNLSNLRYIYYIWLNYKGDKWQETRKDNLKNLIKKTLALFILCFALAKLTSDFLGISIYLSILTYLAFAVRLFLVNYKSDKVLIIFQKSIIYIFILLINIILNFQIENYLDKIFGLLITFYFAWDRIFSLSKEIQQIIDEQSALYYYEDSEISVKKLSREYMSIKFIDEDITEIDLVVQILIRFNFLEYKIIENSSYEILKKEVCHLCKIYKNKYDSYSQIIGYIDLKFNNSKRDPIKNELIHLFSKEKQKIYSIDLIMEYICYLHTNKDHVDIINTFEMYLSPYIKILDIDMLNILEESYNMIGENEKAKKIHNFIIKIFN</sequence>
<evidence type="ECO:0000256" key="1">
    <source>
        <dbReference type="SAM" id="Phobius"/>
    </source>
</evidence>
<organism evidence="2 3">
    <name type="scientific">Peptostreptococcus anaerobius</name>
    <dbReference type="NCBI Taxonomy" id="1261"/>
    <lineage>
        <taxon>Bacteria</taxon>
        <taxon>Bacillati</taxon>
        <taxon>Bacillota</taxon>
        <taxon>Clostridia</taxon>
        <taxon>Peptostreptococcales</taxon>
        <taxon>Peptostreptococcaceae</taxon>
        <taxon>Peptostreptococcus</taxon>
    </lineage>
</organism>
<keyword evidence="1" id="KW-1133">Transmembrane helix</keyword>
<feature type="transmembrane region" description="Helical" evidence="1">
    <location>
        <begin position="21"/>
        <end position="43"/>
    </location>
</feature>
<feature type="transmembrane region" description="Helical" evidence="1">
    <location>
        <begin position="83"/>
        <end position="103"/>
    </location>
</feature>
<feature type="transmembrane region" description="Helical" evidence="1">
    <location>
        <begin position="115"/>
        <end position="130"/>
    </location>
</feature>
<comment type="caution">
    <text evidence="2">The sequence shown here is derived from an EMBL/GenBank/DDBJ whole genome shotgun (WGS) entry which is preliminary data.</text>
</comment>
<dbReference type="Proteomes" id="UP000070326">
    <property type="component" value="Unassembled WGS sequence"/>
</dbReference>
<keyword evidence="1" id="KW-0812">Transmembrane</keyword>
<accession>A0A135YQR8</accession>
<keyword evidence="1" id="KW-0472">Membrane</keyword>
<feature type="transmembrane region" description="Helical" evidence="1">
    <location>
        <begin position="213"/>
        <end position="234"/>
    </location>
</feature>
<dbReference type="EMBL" id="LSQZ01000064">
    <property type="protein sequence ID" value="KXI11737.1"/>
    <property type="molecule type" value="Genomic_DNA"/>
</dbReference>
<proteinExistence type="predicted"/>